<evidence type="ECO:0000313" key="3">
    <source>
        <dbReference type="EMBL" id="CAB4161951.1"/>
    </source>
</evidence>
<dbReference type="EMBL" id="LR796347">
    <property type="protein sequence ID" value="CAB4138727.1"/>
    <property type="molecule type" value="Genomic_DNA"/>
</dbReference>
<reference evidence="3" key="1">
    <citation type="submission" date="2020-04" db="EMBL/GenBank/DDBJ databases">
        <authorList>
            <person name="Chiriac C."/>
            <person name="Salcher M."/>
            <person name="Ghai R."/>
            <person name="Kavagutti S V."/>
        </authorList>
    </citation>
    <scope>NUCLEOTIDE SEQUENCE</scope>
</reference>
<organism evidence="3">
    <name type="scientific">uncultured Caudovirales phage</name>
    <dbReference type="NCBI Taxonomy" id="2100421"/>
    <lineage>
        <taxon>Viruses</taxon>
        <taxon>Duplodnaviria</taxon>
        <taxon>Heunggongvirae</taxon>
        <taxon>Uroviricota</taxon>
        <taxon>Caudoviricetes</taxon>
        <taxon>Peduoviridae</taxon>
        <taxon>Maltschvirus</taxon>
        <taxon>Maltschvirus maltsch</taxon>
    </lineage>
</organism>
<evidence type="ECO:0000313" key="2">
    <source>
        <dbReference type="EMBL" id="CAB4138727.1"/>
    </source>
</evidence>
<protein>
    <submittedName>
        <fullName evidence="3">Uncharacterized protein</fullName>
    </submittedName>
</protein>
<feature type="region of interest" description="Disordered" evidence="1">
    <location>
        <begin position="126"/>
        <end position="159"/>
    </location>
</feature>
<evidence type="ECO:0000256" key="1">
    <source>
        <dbReference type="SAM" id="MobiDB-lite"/>
    </source>
</evidence>
<name>A0A6J5NXE9_9CAUD</name>
<dbReference type="EMBL" id="LR796729">
    <property type="protein sequence ID" value="CAB4161951.1"/>
    <property type="molecule type" value="Genomic_DNA"/>
</dbReference>
<proteinExistence type="predicted"/>
<accession>A0A6J5NXE9</accession>
<gene>
    <name evidence="2" type="ORF">UFOVP333_26</name>
    <name evidence="3" type="ORF">UFOVP792_11</name>
</gene>
<sequence>MPTEVKGVIALRKALNAYAPDLAKELTTEITKSLKVIQKDARGFVPDKAPGGLYNWNENAGRKITARSSMFRTFNTEGRVRMFPLYDAATVKRGIVYRTGYGKPNARGFRSLFRVKNMSAAGAIYETAGRKNPQGDPKSKSNNPNAGARFVQQGPIFGRKKEGQDMRGRLLFRAWEQDQGKQTVAIFKAIDATRDKFNKRATVSSSRSVA</sequence>